<protein>
    <submittedName>
        <fullName evidence="1">Uncharacterized protein</fullName>
    </submittedName>
</protein>
<keyword evidence="2" id="KW-1185">Reference proteome</keyword>
<dbReference type="AlphaFoldDB" id="A0AAV4DWA5"/>
<dbReference type="Proteomes" id="UP000735302">
    <property type="component" value="Unassembled WGS sequence"/>
</dbReference>
<accession>A0AAV4DWA5</accession>
<name>A0AAV4DWA5_9GAST</name>
<comment type="caution">
    <text evidence="1">The sequence shown here is derived from an EMBL/GenBank/DDBJ whole genome shotgun (WGS) entry which is preliminary data.</text>
</comment>
<sequence length="83" mass="9546">MLHYKQSTRGFHRSEDEQGTSIVACRLLGRCSTLERLYPRKTLESTWRPPVTLWSLYSGRQIHSGICLAAAKTTLESIWRPPD</sequence>
<evidence type="ECO:0000313" key="2">
    <source>
        <dbReference type="Proteomes" id="UP000735302"/>
    </source>
</evidence>
<proteinExistence type="predicted"/>
<evidence type="ECO:0000313" key="1">
    <source>
        <dbReference type="EMBL" id="GFO48292.1"/>
    </source>
</evidence>
<organism evidence="1 2">
    <name type="scientific">Plakobranchus ocellatus</name>
    <dbReference type="NCBI Taxonomy" id="259542"/>
    <lineage>
        <taxon>Eukaryota</taxon>
        <taxon>Metazoa</taxon>
        <taxon>Spiralia</taxon>
        <taxon>Lophotrochozoa</taxon>
        <taxon>Mollusca</taxon>
        <taxon>Gastropoda</taxon>
        <taxon>Heterobranchia</taxon>
        <taxon>Euthyneura</taxon>
        <taxon>Panpulmonata</taxon>
        <taxon>Sacoglossa</taxon>
        <taxon>Placobranchoidea</taxon>
        <taxon>Plakobranchidae</taxon>
        <taxon>Plakobranchus</taxon>
    </lineage>
</organism>
<dbReference type="EMBL" id="BLXT01008384">
    <property type="protein sequence ID" value="GFO48292.1"/>
    <property type="molecule type" value="Genomic_DNA"/>
</dbReference>
<reference evidence="1 2" key="1">
    <citation type="journal article" date="2021" name="Elife">
        <title>Chloroplast acquisition without the gene transfer in kleptoplastic sea slugs, Plakobranchus ocellatus.</title>
        <authorList>
            <person name="Maeda T."/>
            <person name="Takahashi S."/>
            <person name="Yoshida T."/>
            <person name="Shimamura S."/>
            <person name="Takaki Y."/>
            <person name="Nagai Y."/>
            <person name="Toyoda A."/>
            <person name="Suzuki Y."/>
            <person name="Arimoto A."/>
            <person name="Ishii H."/>
            <person name="Satoh N."/>
            <person name="Nishiyama T."/>
            <person name="Hasebe M."/>
            <person name="Maruyama T."/>
            <person name="Minagawa J."/>
            <person name="Obokata J."/>
            <person name="Shigenobu S."/>
        </authorList>
    </citation>
    <scope>NUCLEOTIDE SEQUENCE [LARGE SCALE GENOMIC DNA]</scope>
</reference>
<gene>
    <name evidence="1" type="ORF">PoB_007479700</name>
</gene>